<feature type="region of interest" description="Disordered" evidence="1">
    <location>
        <begin position="1"/>
        <end position="37"/>
    </location>
</feature>
<sequence length="112" mass="11920">MSDQDANQYKHSGTASRASGNYGDDAPNASPAEQKHAKKWLKVRNGCLYNKIPEILGVSATGTLIDAMTTGSWQKAAKIILKLGGKGTVVGLAASLTWTYGECSRYANSKVK</sequence>
<comment type="caution">
    <text evidence="2">The sequence shown here is derived from an EMBL/GenBank/DDBJ whole genome shotgun (WGS) entry which is preliminary data.</text>
</comment>
<protein>
    <submittedName>
        <fullName evidence="2">Uncharacterized protein</fullName>
    </submittedName>
</protein>
<evidence type="ECO:0000313" key="2">
    <source>
        <dbReference type="EMBL" id="TBW78080.1"/>
    </source>
</evidence>
<organism evidence="2 3">
    <name type="scientific">Staphylococcus capitis</name>
    <dbReference type="NCBI Taxonomy" id="29388"/>
    <lineage>
        <taxon>Bacteria</taxon>
        <taxon>Bacillati</taxon>
        <taxon>Bacillota</taxon>
        <taxon>Bacilli</taxon>
        <taxon>Bacillales</taxon>
        <taxon>Staphylococcaceae</taxon>
        <taxon>Staphylococcus</taxon>
    </lineage>
</organism>
<reference evidence="2 3" key="1">
    <citation type="journal article" date="2019" name="Sci. Transl. Med.">
        <title>Quorum sensing between bacterial species on the skin protects against epidermal injury in atopic dermatitis.</title>
        <authorList>
            <person name="Williams M.R."/>
        </authorList>
    </citation>
    <scope>NUCLEOTIDE SEQUENCE [LARGE SCALE GENOMIC DNA]</scope>
    <source>
        <strain evidence="2 3">H8</strain>
    </source>
</reference>
<feature type="compositionally biased region" description="Polar residues" evidence="1">
    <location>
        <begin position="1"/>
        <end position="19"/>
    </location>
</feature>
<evidence type="ECO:0000313" key="3">
    <source>
        <dbReference type="Proteomes" id="UP000291949"/>
    </source>
</evidence>
<dbReference type="AlphaFoldDB" id="A0A7Z7YWG0"/>
<evidence type="ECO:0000256" key="1">
    <source>
        <dbReference type="SAM" id="MobiDB-lite"/>
    </source>
</evidence>
<accession>A0A7Z7YWG0</accession>
<proteinExistence type="predicted"/>
<name>A0A7Z7YWG0_STACP</name>
<dbReference type="EMBL" id="SCHC01000001">
    <property type="protein sequence ID" value="TBW78080.1"/>
    <property type="molecule type" value="Genomic_DNA"/>
</dbReference>
<dbReference type="RefSeq" id="WP_049428535.1">
    <property type="nucleotide sequence ID" value="NZ_CP042341.1"/>
</dbReference>
<gene>
    <name evidence="2" type="ORF">EQ811_03145</name>
</gene>
<dbReference type="Proteomes" id="UP000291949">
    <property type="component" value="Unassembled WGS sequence"/>
</dbReference>